<feature type="signal peptide" evidence="1">
    <location>
        <begin position="1"/>
        <end position="24"/>
    </location>
</feature>
<dbReference type="RefSeq" id="WP_129692711.1">
    <property type="nucleotide sequence ID" value="NZ_AGFP01000031.1"/>
</dbReference>
<dbReference type="Gene3D" id="3.40.190.180">
    <property type="entry name" value="Cypl, domain I"/>
    <property type="match status" value="1"/>
</dbReference>
<dbReference type="PROSITE" id="PS51257">
    <property type="entry name" value="PROKAR_LIPOPROTEIN"/>
    <property type="match status" value="1"/>
</dbReference>
<proteinExistence type="predicted"/>
<dbReference type="OrthoDB" id="401239at2"/>
<dbReference type="InterPro" id="IPR010592">
    <property type="entry name" value="CypI"/>
</dbReference>
<dbReference type="GeneID" id="96867187"/>
<dbReference type="Pfam" id="PF06646">
    <property type="entry name" value="CypI"/>
    <property type="match status" value="1"/>
</dbReference>
<evidence type="ECO:0008006" key="4">
    <source>
        <dbReference type="Google" id="ProtNLM"/>
    </source>
</evidence>
<dbReference type="Proteomes" id="UP000464283">
    <property type="component" value="Chromosome"/>
</dbReference>
<sequence>MKNKKKLTLLFSVSTMLIPFVLSGCSNDNNTYTFYLSSSHDNGEGIDNGKQFAKRIEQIVNQQNAKTNLPKIKINYHLVTDPQVKISKLKNGSADFAFIPMGKSIDNQLVNYSQPKIQTLTDAFVFDKEDDKFYSDGGTNDPLRIIAEEMQKVSFDKNPIFENWGLSFGWNNIRHDDFYAKDSKTSNYILTDHYRGMIVLNGTDEDIKKAENAWDTRDWESFRNLGIIYGDQSSDGNYKLQELLLKKHFKKDKNWTLNSDIEKYPDKYLKDDFGNTKMGISSNVISFTDEASFAWTPSNKTSYKTPNGKKIKILTVTDPLYYDIGFFSKRITGALLDNFIYAFKYLEINNLNTYGASIGYNGYREIKNYQTEVLDKYNKTFNG</sequence>
<name>A0A6P1LEL0_MALIO</name>
<evidence type="ECO:0000313" key="3">
    <source>
        <dbReference type="Proteomes" id="UP000464283"/>
    </source>
</evidence>
<organism evidence="2 3">
    <name type="scientific">Malacoplasma iowae 695</name>
    <dbReference type="NCBI Taxonomy" id="1048830"/>
    <lineage>
        <taxon>Bacteria</taxon>
        <taxon>Bacillati</taxon>
        <taxon>Mycoplasmatota</taxon>
        <taxon>Mycoplasmoidales</taxon>
        <taxon>Mycoplasmoidaceae</taxon>
        <taxon>Malacoplasma</taxon>
    </lineage>
</organism>
<keyword evidence="1" id="KW-0732">Signal</keyword>
<dbReference type="NCBIfam" id="NF045838">
    <property type="entry name" value="MG289_thiam_LP"/>
    <property type="match status" value="1"/>
</dbReference>
<dbReference type="EMBL" id="CP033512">
    <property type="protein sequence ID" value="QHG89878.2"/>
    <property type="molecule type" value="Genomic_DNA"/>
</dbReference>
<protein>
    <recommendedName>
        <fullName evidence="4">Phosphonate ABC transporter substrate-binding protein</fullName>
    </recommendedName>
</protein>
<feature type="chain" id="PRO_5039933121" description="Phosphonate ABC transporter substrate-binding protein" evidence="1">
    <location>
        <begin position="25"/>
        <end position="383"/>
    </location>
</feature>
<dbReference type="InterPro" id="IPR043100">
    <property type="entry name" value="CypI_dom_II"/>
</dbReference>
<gene>
    <name evidence="2" type="ORF">EER00_03205</name>
</gene>
<accession>A0A6P1LEL0</accession>
<dbReference type="Gene3D" id="3.40.190.190">
    <property type="entry name" value="CypI, domain 2"/>
    <property type="match status" value="1"/>
</dbReference>
<evidence type="ECO:0000256" key="1">
    <source>
        <dbReference type="SAM" id="SignalP"/>
    </source>
</evidence>
<dbReference type="InterPro" id="IPR043099">
    <property type="entry name" value="CypI_dom_I"/>
</dbReference>
<evidence type="ECO:0000313" key="2">
    <source>
        <dbReference type="EMBL" id="QHG89878.2"/>
    </source>
</evidence>
<dbReference type="AlphaFoldDB" id="A0A6P1LEL0"/>
<reference evidence="3" key="1">
    <citation type="submission" date="2018-11" db="EMBL/GenBank/DDBJ databases">
        <title>The first complete genome sequence of Mycoplasma iowae strain 695.</title>
        <authorList>
            <person name="Ghanem M."/>
            <person name="El-Gazzar M."/>
        </authorList>
    </citation>
    <scope>NUCLEOTIDE SEQUENCE [LARGE SCALE GENOMIC DNA]</scope>
    <source>
        <strain evidence="3">695</strain>
    </source>
</reference>
<dbReference type="KEGG" id="miw:EER00_03205"/>